<keyword evidence="3" id="KW-0808">Transferase</keyword>
<protein>
    <submittedName>
        <fullName evidence="3">Reverse transcriptase domain-containing protein</fullName>
    </submittedName>
</protein>
<feature type="transmembrane region" description="Helical" evidence="1">
    <location>
        <begin position="483"/>
        <end position="505"/>
    </location>
</feature>
<name>A0ABQ4WKB4_9ASTR</name>
<dbReference type="PROSITE" id="PS50994">
    <property type="entry name" value="INTEGRASE"/>
    <property type="match status" value="1"/>
</dbReference>
<dbReference type="Proteomes" id="UP001151760">
    <property type="component" value="Unassembled WGS sequence"/>
</dbReference>
<reference evidence="3" key="2">
    <citation type="submission" date="2022-01" db="EMBL/GenBank/DDBJ databases">
        <authorList>
            <person name="Yamashiro T."/>
            <person name="Shiraishi A."/>
            <person name="Satake H."/>
            <person name="Nakayama K."/>
        </authorList>
    </citation>
    <scope>NUCLEOTIDE SEQUENCE</scope>
</reference>
<comment type="caution">
    <text evidence="3">The sequence shown here is derived from an EMBL/GenBank/DDBJ whole genome shotgun (WGS) entry which is preliminary data.</text>
</comment>
<accession>A0ABQ4WKB4</accession>
<dbReference type="InterPro" id="IPR001584">
    <property type="entry name" value="Integrase_cat-core"/>
</dbReference>
<evidence type="ECO:0000313" key="4">
    <source>
        <dbReference type="Proteomes" id="UP001151760"/>
    </source>
</evidence>
<feature type="transmembrane region" description="Helical" evidence="1">
    <location>
        <begin position="455"/>
        <end position="477"/>
    </location>
</feature>
<dbReference type="GO" id="GO:0003964">
    <property type="term" value="F:RNA-directed DNA polymerase activity"/>
    <property type="evidence" value="ECO:0007669"/>
    <property type="project" value="UniProtKB-KW"/>
</dbReference>
<feature type="domain" description="Integrase catalytic" evidence="2">
    <location>
        <begin position="1"/>
        <end position="110"/>
    </location>
</feature>
<evidence type="ECO:0000256" key="1">
    <source>
        <dbReference type="SAM" id="Phobius"/>
    </source>
</evidence>
<dbReference type="PANTHER" id="PTHR35046">
    <property type="entry name" value="ZINC KNUCKLE (CCHC-TYPE) FAMILY PROTEIN"/>
    <property type="match status" value="1"/>
</dbReference>
<dbReference type="Gene3D" id="3.30.420.10">
    <property type="entry name" value="Ribonuclease H-like superfamily/Ribonuclease H"/>
    <property type="match status" value="1"/>
</dbReference>
<keyword evidence="3" id="KW-0548">Nucleotidyltransferase</keyword>
<dbReference type="EMBL" id="BQNB010008717">
    <property type="protein sequence ID" value="GJS53325.1"/>
    <property type="molecule type" value="Genomic_DNA"/>
</dbReference>
<proteinExistence type="predicted"/>
<dbReference type="InterPro" id="IPR012337">
    <property type="entry name" value="RNaseH-like_sf"/>
</dbReference>
<organism evidence="3 4">
    <name type="scientific">Tanacetum coccineum</name>
    <dbReference type="NCBI Taxonomy" id="301880"/>
    <lineage>
        <taxon>Eukaryota</taxon>
        <taxon>Viridiplantae</taxon>
        <taxon>Streptophyta</taxon>
        <taxon>Embryophyta</taxon>
        <taxon>Tracheophyta</taxon>
        <taxon>Spermatophyta</taxon>
        <taxon>Magnoliopsida</taxon>
        <taxon>eudicotyledons</taxon>
        <taxon>Gunneridae</taxon>
        <taxon>Pentapetalae</taxon>
        <taxon>asterids</taxon>
        <taxon>campanulids</taxon>
        <taxon>Asterales</taxon>
        <taxon>Asteraceae</taxon>
        <taxon>Asteroideae</taxon>
        <taxon>Anthemideae</taxon>
        <taxon>Anthemidinae</taxon>
        <taxon>Tanacetum</taxon>
    </lineage>
</organism>
<dbReference type="PANTHER" id="PTHR35046:SF26">
    <property type="entry name" value="RNA-DIRECTED DNA POLYMERASE"/>
    <property type="match status" value="1"/>
</dbReference>
<dbReference type="InterPro" id="IPR036397">
    <property type="entry name" value="RNaseH_sf"/>
</dbReference>
<gene>
    <name evidence="3" type="ORF">Tco_0626687</name>
</gene>
<reference evidence="3" key="1">
    <citation type="journal article" date="2022" name="Int. J. Mol. Sci.">
        <title>Draft Genome of Tanacetum Coccineum: Genomic Comparison of Closely Related Tanacetum-Family Plants.</title>
        <authorList>
            <person name="Yamashiro T."/>
            <person name="Shiraishi A."/>
            <person name="Nakayama K."/>
            <person name="Satake H."/>
        </authorList>
    </citation>
    <scope>NUCLEOTIDE SEQUENCE</scope>
</reference>
<evidence type="ECO:0000313" key="3">
    <source>
        <dbReference type="EMBL" id="GJS53325.1"/>
    </source>
</evidence>
<keyword evidence="1" id="KW-0812">Transmembrane</keyword>
<sequence length="569" mass="63881">MNFVTKLPKSSQGYDTIWVIVDRLTKSAIVVPMRETDPLEKLAKLYMKEVVARHRISVSIICDRDPGFASRFWRTLQKALGTSLDMSTTYHPKTDGQSERTIQTLEDMLRACVINFGKETMRESLQNQAQRMQAAGIEEGVAVRSNVRIPLIKVRWNSIKVRWNSKRGPEFTWEREDQFKKKYPHLFTKTAPSSSAASTLRATVGVFKVKEIIKEVEDYLKTYSSAGMDINCSAIFESMPLRIIIMEISIIMENSIIMGKQLNIIIWLNASHYNGKSRVILVSETDVPVVKDNLPRKATKEIKYLEAYIIKTRKLAFMDYISITGAEVEHSKPGFELQGAKMVETGQNQDFRLRTARVTTPGLRFFVSFASFMNNVLCNKDMIDIDLTYVDVCFAKIEDRMAIVDQQPFDDSNRISPDSDRTWCTSCVDCRVTSQRGEVIISTVSISLKDFLPSILLLMVIIVAVVIVTVIWVVIFVNVIVGVVIVVAIIGVVVFVTIIGIVVVIGGVPSIIKLSFAVPVRLLGSDYVLALLAESVAATANMYYGMIHEDGDNDAIGGNDDERAISWKQ</sequence>
<keyword evidence="1" id="KW-0472">Membrane</keyword>
<keyword evidence="3" id="KW-0695">RNA-directed DNA polymerase</keyword>
<keyword evidence="4" id="KW-1185">Reference proteome</keyword>
<keyword evidence="1" id="KW-1133">Transmembrane helix</keyword>
<evidence type="ECO:0000259" key="2">
    <source>
        <dbReference type="PROSITE" id="PS50994"/>
    </source>
</evidence>
<dbReference type="SUPFAM" id="SSF53098">
    <property type="entry name" value="Ribonuclease H-like"/>
    <property type="match status" value="1"/>
</dbReference>